<dbReference type="STRING" id="1261640.BHK98_04050"/>
<reference evidence="4 5" key="1">
    <citation type="journal article" date="2016" name="Appl. Environ. Microbiol.">
        <title>Function and Phylogeny of Bacterial Butyryl Coenzyme A:Acetate Transferases and Their Diversity in the Proximal Colon of Swine.</title>
        <authorList>
            <person name="Trachsel J."/>
            <person name="Bayles D.O."/>
            <person name="Looft T."/>
            <person name="Levine U.Y."/>
            <person name="Allen H.K."/>
        </authorList>
    </citation>
    <scope>NUCLEOTIDE SEQUENCE [LARGE SCALE GENOMIC DNA]</scope>
    <source>
        <strain evidence="4 5">68-3-10</strain>
    </source>
</reference>
<evidence type="ECO:0000313" key="4">
    <source>
        <dbReference type="EMBL" id="OLR55309.1"/>
    </source>
</evidence>
<accession>A0A1Q9JGJ1</accession>
<organism evidence="4 5">
    <name type="scientific">Hornefia porci</name>
    <dbReference type="NCBI Taxonomy" id="2652292"/>
    <lineage>
        <taxon>Bacteria</taxon>
        <taxon>Bacillati</taxon>
        <taxon>Bacillota</taxon>
        <taxon>Clostridia</taxon>
        <taxon>Peptostreptococcales</taxon>
        <taxon>Anaerovoracaceae</taxon>
        <taxon>Hornefia</taxon>
    </lineage>
</organism>
<dbReference type="AlphaFoldDB" id="A0A1Q9JGJ1"/>
<dbReference type="OrthoDB" id="129626at2"/>
<keyword evidence="5" id="KW-1185">Reference proteome</keyword>
<feature type="compositionally biased region" description="Low complexity" evidence="1">
    <location>
        <begin position="236"/>
        <end position="260"/>
    </location>
</feature>
<proteinExistence type="predicted"/>
<feature type="compositionally biased region" description="Low complexity" evidence="1">
    <location>
        <begin position="267"/>
        <end position="289"/>
    </location>
</feature>
<gene>
    <name evidence="4" type="ORF">BHK98_04050</name>
</gene>
<dbReference type="Pfam" id="PF14242">
    <property type="entry name" value="DUF4342"/>
    <property type="match status" value="1"/>
</dbReference>
<evidence type="ECO:0000256" key="2">
    <source>
        <dbReference type="SAM" id="Phobius"/>
    </source>
</evidence>
<protein>
    <recommendedName>
        <fullName evidence="3">DUF4342 domain-containing protein</fullName>
    </recommendedName>
</protein>
<feature type="transmembrane region" description="Helical" evidence="2">
    <location>
        <begin position="88"/>
        <end position="114"/>
    </location>
</feature>
<comment type="caution">
    <text evidence="4">The sequence shown here is derived from an EMBL/GenBank/DDBJ whole genome shotgun (WGS) entry which is preliminary data.</text>
</comment>
<feature type="region of interest" description="Disordered" evidence="1">
    <location>
        <begin position="236"/>
        <end position="319"/>
    </location>
</feature>
<dbReference type="Gene3D" id="1.10.8.10">
    <property type="entry name" value="DNA helicase RuvA subunit, C-terminal domain"/>
    <property type="match status" value="1"/>
</dbReference>
<dbReference type="InterPro" id="IPR025642">
    <property type="entry name" value="DUF4342"/>
</dbReference>
<feature type="region of interest" description="Disordered" evidence="1">
    <location>
        <begin position="370"/>
        <end position="402"/>
    </location>
</feature>
<keyword evidence="2" id="KW-0472">Membrane</keyword>
<keyword evidence="2" id="KW-1133">Transmembrane helix</keyword>
<dbReference type="Proteomes" id="UP000187404">
    <property type="component" value="Unassembled WGS sequence"/>
</dbReference>
<dbReference type="SUPFAM" id="SSF46934">
    <property type="entry name" value="UBA-like"/>
    <property type="match status" value="1"/>
</dbReference>
<name>A0A1Q9JGJ1_9FIRM</name>
<keyword evidence="2" id="KW-0812">Transmembrane</keyword>
<evidence type="ECO:0000313" key="5">
    <source>
        <dbReference type="Proteomes" id="UP000187404"/>
    </source>
</evidence>
<feature type="domain" description="DUF4342" evidence="3">
    <location>
        <begin position="50"/>
        <end position="121"/>
    </location>
</feature>
<dbReference type="EMBL" id="MJIE01000001">
    <property type="protein sequence ID" value="OLR55309.1"/>
    <property type="molecule type" value="Genomic_DNA"/>
</dbReference>
<evidence type="ECO:0000256" key="1">
    <source>
        <dbReference type="SAM" id="MobiDB-lite"/>
    </source>
</evidence>
<evidence type="ECO:0000259" key="3">
    <source>
        <dbReference type="Pfam" id="PF14242"/>
    </source>
</evidence>
<dbReference type="InterPro" id="IPR009060">
    <property type="entry name" value="UBA-like_sf"/>
</dbReference>
<dbReference type="RefSeq" id="WP_075712304.1">
    <property type="nucleotide sequence ID" value="NZ_MJIE01000001.1"/>
</dbReference>
<dbReference type="CDD" id="cd14360">
    <property type="entry name" value="UBA_NAC_like_bac"/>
    <property type="match status" value="1"/>
</dbReference>
<sequence>MEITLEKIELVKDRTGVTYKEAKEALEKADGNVVEAIIAIEDNIDETSSSRKISAQGEEFLSKMKEVVHKGNVARIVVKRRGETILNIPLNAGVLGAIVAPWGIVIGVLAAFSFKCQVEMIKDNGEVVDISDKAGNLYDEAVSRGSGLYEGMKDKAPGVYETVKEKSGDVAGRARDMARDATDAARDMAQRIRGIGGGDDFVDIDVCDKDCESCEEPCEEPCDDCGFGEAHPKAAAAPKAEPEEPAGAADAVAADTAAAEAPKDAFEAAPETASEAAPETAPETVFETASEAAPETVPETVFETAPEPAPETASETVETAAREIPAEPADFPGVERTGGSVLDNTGEIDVAAAVDDNIPEVKDTLGEAMEKAEKAREEIQNESEKAEKTEETEDELNRFKFF</sequence>